<dbReference type="PROSITE" id="PS50069">
    <property type="entry name" value="CULLIN_2"/>
    <property type="match status" value="1"/>
</dbReference>
<keyword evidence="4" id="KW-0833">Ubl conjugation pathway</keyword>
<feature type="region of interest" description="Disordered" evidence="7">
    <location>
        <begin position="1"/>
        <end position="65"/>
    </location>
</feature>
<dbReference type="InterPro" id="IPR036388">
    <property type="entry name" value="WH-like_DNA-bd_sf"/>
</dbReference>
<evidence type="ECO:0000256" key="2">
    <source>
        <dbReference type="ARBA" id="ARBA00022618"/>
    </source>
</evidence>
<name>A0A7S0IYA2_9EUKA</name>
<evidence type="ECO:0000256" key="1">
    <source>
        <dbReference type="ARBA" id="ARBA00016068"/>
    </source>
</evidence>
<dbReference type="Pfam" id="PF08672">
    <property type="entry name" value="ANAPC2"/>
    <property type="match status" value="1"/>
</dbReference>
<dbReference type="Pfam" id="PF25773">
    <property type="entry name" value="TPR_ANAPC2"/>
    <property type="match status" value="1"/>
</dbReference>
<evidence type="ECO:0000256" key="3">
    <source>
        <dbReference type="ARBA" id="ARBA00022776"/>
    </source>
</evidence>
<dbReference type="InterPro" id="IPR014786">
    <property type="entry name" value="ANAPC2_C"/>
</dbReference>
<protein>
    <recommendedName>
        <fullName evidence="1">Anaphase-promoting complex subunit 2</fullName>
    </recommendedName>
</protein>
<dbReference type="InterPro" id="IPR016158">
    <property type="entry name" value="Cullin_homology"/>
</dbReference>
<accession>A0A7S0IYA2</accession>
<dbReference type="InterPro" id="IPR036390">
    <property type="entry name" value="WH_DNA-bd_sf"/>
</dbReference>
<evidence type="ECO:0000256" key="5">
    <source>
        <dbReference type="ARBA" id="ARBA00023306"/>
    </source>
</evidence>
<dbReference type="EMBL" id="HBER01020006">
    <property type="protein sequence ID" value="CAD8534825.1"/>
    <property type="molecule type" value="Transcribed_RNA"/>
</dbReference>
<dbReference type="SMART" id="SM01013">
    <property type="entry name" value="APC2"/>
    <property type="match status" value="1"/>
</dbReference>
<feature type="compositionally biased region" description="Acidic residues" evidence="7">
    <location>
        <begin position="41"/>
        <end position="50"/>
    </location>
</feature>
<reference evidence="9" key="1">
    <citation type="submission" date="2021-01" db="EMBL/GenBank/DDBJ databases">
        <authorList>
            <person name="Corre E."/>
            <person name="Pelletier E."/>
            <person name="Niang G."/>
            <person name="Scheremetjew M."/>
            <person name="Finn R."/>
            <person name="Kale V."/>
            <person name="Holt S."/>
            <person name="Cochrane G."/>
            <person name="Meng A."/>
            <person name="Brown T."/>
            <person name="Cohen L."/>
        </authorList>
    </citation>
    <scope>NUCLEOTIDE SEQUENCE</scope>
    <source>
        <strain evidence="9">RCC1130</strain>
    </source>
</reference>
<dbReference type="GO" id="GO:0005680">
    <property type="term" value="C:anaphase-promoting complex"/>
    <property type="evidence" value="ECO:0007669"/>
    <property type="project" value="TreeGrafter"/>
</dbReference>
<dbReference type="GO" id="GO:0007091">
    <property type="term" value="P:metaphase/anaphase transition of mitotic cell cycle"/>
    <property type="evidence" value="ECO:0007669"/>
    <property type="project" value="TreeGrafter"/>
</dbReference>
<feature type="region of interest" description="Disordered" evidence="7">
    <location>
        <begin position="571"/>
        <end position="590"/>
    </location>
</feature>
<dbReference type="Gene3D" id="1.20.1310.10">
    <property type="entry name" value="Cullin Repeats"/>
    <property type="match status" value="1"/>
</dbReference>
<gene>
    <name evidence="9" type="ORF">CLEP1334_LOCUS10105</name>
</gene>
<dbReference type="GO" id="GO:0031625">
    <property type="term" value="F:ubiquitin protein ligase binding"/>
    <property type="evidence" value="ECO:0007669"/>
    <property type="project" value="InterPro"/>
</dbReference>
<dbReference type="Pfam" id="PF26557">
    <property type="entry name" value="Cullin_AB"/>
    <property type="match status" value="1"/>
</dbReference>
<dbReference type="PANTHER" id="PTHR45957:SF1">
    <property type="entry name" value="ANAPHASE-PROMOTING COMPLEX SUBUNIT 2"/>
    <property type="match status" value="1"/>
</dbReference>
<evidence type="ECO:0000313" key="9">
    <source>
        <dbReference type="EMBL" id="CAD8534825.1"/>
    </source>
</evidence>
<keyword evidence="3" id="KW-0498">Mitosis</keyword>
<dbReference type="InterPro" id="IPR044554">
    <property type="entry name" value="ANAPC2"/>
</dbReference>
<keyword evidence="5" id="KW-0131">Cell cycle</keyword>
<evidence type="ECO:0000256" key="4">
    <source>
        <dbReference type="ARBA" id="ARBA00022786"/>
    </source>
</evidence>
<dbReference type="SUPFAM" id="SSF46785">
    <property type="entry name" value="Winged helix' DNA-binding domain"/>
    <property type="match status" value="1"/>
</dbReference>
<dbReference type="InterPro" id="IPR057975">
    <property type="entry name" value="TPR_ANAPC2"/>
</dbReference>
<organism evidence="9">
    <name type="scientific">Calcidiscus leptoporus</name>
    <dbReference type="NCBI Taxonomy" id="127549"/>
    <lineage>
        <taxon>Eukaryota</taxon>
        <taxon>Haptista</taxon>
        <taxon>Haptophyta</taxon>
        <taxon>Prymnesiophyceae</taxon>
        <taxon>Coccolithales</taxon>
        <taxon>Calcidiscaceae</taxon>
        <taxon>Calcidiscus</taxon>
    </lineage>
</organism>
<evidence type="ECO:0000259" key="8">
    <source>
        <dbReference type="PROSITE" id="PS50069"/>
    </source>
</evidence>
<feature type="domain" description="Cullin family profile" evidence="8">
    <location>
        <begin position="347"/>
        <end position="545"/>
    </location>
</feature>
<dbReference type="AlphaFoldDB" id="A0A7S0IYA2"/>
<dbReference type="SUPFAM" id="SSF75632">
    <property type="entry name" value="Cullin homology domain"/>
    <property type="match status" value="1"/>
</dbReference>
<evidence type="ECO:0000256" key="6">
    <source>
        <dbReference type="PROSITE-ProRule" id="PRU00330"/>
    </source>
</evidence>
<dbReference type="Gene3D" id="3.30.230.130">
    <property type="entry name" value="Cullin, Chain C, Domain 2"/>
    <property type="match status" value="1"/>
</dbReference>
<dbReference type="Gene3D" id="1.10.10.10">
    <property type="entry name" value="Winged helix-like DNA-binding domain superfamily/Winged helix DNA-binding domain"/>
    <property type="match status" value="1"/>
</dbReference>
<proteinExistence type="inferred from homology"/>
<dbReference type="InterPro" id="IPR036317">
    <property type="entry name" value="Cullin_homology_sf"/>
</dbReference>
<dbReference type="InterPro" id="IPR059120">
    <property type="entry name" value="Cullin-like_AB"/>
</dbReference>
<feature type="compositionally biased region" description="Basic residues" evidence="7">
    <location>
        <begin position="1"/>
        <end position="22"/>
    </location>
</feature>
<sequence length="672" mass="74759">MRRCAARSRQPRSPRARLHRARAATPPLRCCTSARRSSSKDDDDDDDESMEGDRTPMDTSEGGGCASRAALRTLSSQLHALQWLPLVESTLSSMLRTHLKDTLHRRCAHRFDTPLIGAMLRWVDATVLPWLRVVLDPSSPVGEAGGEGCALPQALLQWQARLRFFFMQALASLRISELFDIVVDYPESLPALDDLRECLQHTHQHADVVASLGAAIEARLLKPGADTSNIIQVYVCTIRALRVLDSSGITLEAVSERVRSYLKARSDTVRQIVTALTDPESAEMLELAGGSTGQVLLQEDGGLDGMLDPDEARGDDSAVLNWTPDPATLLQSERPRTSSARRSSDVLAILVNIYGSKVLFVNEFRSMLSDKLLNAPGHDTEREVRNLELLKKRFGESALQSCEVMLHDVAESRRLTRSIHQHFGNVAATTGVPLVEATIVSRLCWPTLQNDEFELPAGVKKELKRFEKQFLHIKAPRKLVWKPTLGKVTIDVEFTDRTISDVICTPLQATILIRFAEQRRWELSALADELKIPLPMLRKKLALWVNRGYVQEVARTAGGATVYEAAASLGSTDARQPVDEEEEGGASNADAQAEQLAADMRVCEQYVMGMLTNIESLPLERIHNMLKMFLPANDNDRGYDRSEAELQRFLNSLVEDGKLDFSSSMYRIRKGS</sequence>
<dbReference type="GO" id="GO:0006511">
    <property type="term" value="P:ubiquitin-dependent protein catabolic process"/>
    <property type="evidence" value="ECO:0007669"/>
    <property type="project" value="InterPro"/>
</dbReference>
<dbReference type="SMART" id="SM00182">
    <property type="entry name" value="CULLIN"/>
    <property type="match status" value="1"/>
</dbReference>
<dbReference type="GO" id="GO:0070979">
    <property type="term" value="P:protein K11-linked ubiquitination"/>
    <property type="evidence" value="ECO:0007669"/>
    <property type="project" value="TreeGrafter"/>
</dbReference>
<keyword evidence="2" id="KW-0132">Cell division</keyword>
<dbReference type="GO" id="GO:0051301">
    <property type="term" value="P:cell division"/>
    <property type="evidence" value="ECO:0007669"/>
    <property type="project" value="UniProtKB-KW"/>
</dbReference>
<dbReference type="PANTHER" id="PTHR45957">
    <property type="entry name" value="ANAPHASE-PROMOTING COMPLEX SUBUNIT 2"/>
    <property type="match status" value="1"/>
</dbReference>
<evidence type="ECO:0000256" key="7">
    <source>
        <dbReference type="SAM" id="MobiDB-lite"/>
    </source>
</evidence>
<comment type="similarity">
    <text evidence="6">Belongs to the cullin family.</text>
</comment>